<proteinExistence type="predicted"/>
<dbReference type="PROSITE" id="PS51257">
    <property type="entry name" value="PROKAR_LIPOPROTEIN"/>
    <property type="match status" value="1"/>
</dbReference>
<comment type="caution">
    <text evidence="2">The sequence shown here is derived from an EMBL/GenBank/DDBJ whole genome shotgun (WGS) entry which is preliminary data.</text>
</comment>
<keyword evidence="1" id="KW-0472">Membrane</keyword>
<protein>
    <submittedName>
        <fullName evidence="2">Uncharacterized protein</fullName>
    </submittedName>
</protein>
<name>A0ABN1FNZ4_9BACI</name>
<dbReference type="RefSeq" id="WP_343810623.1">
    <property type="nucleotide sequence ID" value="NZ_BAAADS010000006.1"/>
</dbReference>
<sequence length="247" mass="28591">MFYRKLITTFFVVMFVSLFFACSYVLGGRPEYDTGNKLMLWSIFYMVYVGPIVLIYGNLVSVFLEYWQKNWSRPRDWLYILLHGIFGLANGLLFGGFIFAILGAVAALFYAVIDRWLFARKQKGKRNRLYLLLIPFAVYGLLWGVLQLASPSPPPYTAEDAVEYARSGEGTFIERFPDKVGKWEGEISGYHVVRKTGVKKIADEKYIVKFTETWKKENKSGSRYYTYKVERNSMTAREIGKGDKPPY</sequence>
<feature type="transmembrane region" description="Helical" evidence="1">
    <location>
        <begin position="77"/>
        <end position="110"/>
    </location>
</feature>
<dbReference type="Proteomes" id="UP001500866">
    <property type="component" value="Unassembled WGS sequence"/>
</dbReference>
<keyword evidence="3" id="KW-1185">Reference proteome</keyword>
<accession>A0ABN1FNZ4</accession>
<evidence type="ECO:0000313" key="2">
    <source>
        <dbReference type="EMBL" id="GAA0594771.1"/>
    </source>
</evidence>
<dbReference type="EMBL" id="BAAADS010000006">
    <property type="protein sequence ID" value="GAA0594771.1"/>
    <property type="molecule type" value="Genomic_DNA"/>
</dbReference>
<feature type="transmembrane region" description="Helical" evidence="1">
    <location>
        <begin position="6"/>
        <end position="26"/>
    </location>
</feature>
<reference evidence="2 3" key="1">
    <citation type="journal article" date="2019" name="Int. J. Syst. Evol. Microbiol.">
        <title>The Global Catalogue of Microorganisms (GCM) 10K type strain sequencing project: providing services to taxonomists for standard genome sequencing and annotation.</title>
        <authorList>
            <consortium name="The Broad Institute Genomics Platform"/>
            <consortium name="The Broad Institute Genome Sequencing Center for Infectious Disease"/>
            <person name="Wu L."/>
            <person name="Ma J."/>
        </authorList>
    </citation>
    <scope>NUCLEOTIDE SEQUENCE [LARGE SCALE GENOMIC DNA]</scope>
    <source>
        <strain evidence="2 3">JCM 15395</strain>
    </source>
</reference>
<organism evidence="2 3">
    <name type="scientific">Virgibacillus siamensis</name>
    <dbReference type="NCBI Taxonomy" id="480071"/>
    <lineage>
        <taxon>Bacteria</taxon>
        <taxon>Bacillati</taxon>
        <taxon>Bacillota</taxon>
        <taxon>Bacilli</taxon>
        <taxon>Bacillales</taxon>
        <taxon>Bacillaceae</taxon>
        <taxon>Virgibacillus</taxon>
    </lineage>
</organism>
<feature type="transmembrane region" description="Helical" evidence="1">
    <location>
        <begin position="38"/>
        <end position="57"/>
    </location>
</feature>
<keyword evidence="1" id="KW-1133">Transmembrane helix</keyword>
<gene>
    <name evidence="2" type="ORF">GCM10009001_08610</name>
</gene>
<keyword evidence="1" id="KW-0812">Transmembrane</keyword>
<evidence type="ECO:0000313" key="3">
    <source>
        <dbReference type="Proteomes" id="UP001500866"/>
    </source>
</evidence>
<evidence type="ECO:0000256" key="1">
    <source>
        <dbReference type="SAM" id="Phobius"/>
    </source>
</evidence>
<feature type="transmembrane region" description="Helical" evidence="1">
    <location>
        <begin position="130"/>
        <end position="149"/>
    </location>
</feature>